<gene>
    <name evidence="1" type="ORF">RRU01S_13_00240</name>
</gene>
<name>A0A081CVJ0_9HYPH</name>
<proteinExistence type="predicted"/>
<reference evidence="1 2" key="1">
    <citation type="submission" date="2014-08" db="EMBL/GenBank/DDBJ databases">
        <title>Whole genome shotgun sequence of Rhizobium rubi NBRC 13261.</title>
        <authorList>
            <person name="Katano-Makiyama Y."/>
            <person name="Hosoyama A."/>
            <person name="Hashimoto M."/>
            <person name="Hosoyama Y."/>
            <person name="Noguchi M."/>
            <person name="Tsuchikane K."/>
            <person name="Uohara A."/>
            <person name="Ohji S."/>
            <person name="Ichikawa N."/>
            <person name="Kimura A."/>
            <person name="Yamazoe A."/>
            <person name="Fujita N."/>
        </authorList>
    </citation>
    <scope>NUCLEOTIDE SEQUENCE [LARGE SCALE GENOMIC DNA]</scope>
    <source>
        <strain evidence="1 2">NBRC 13261</strain>
    </source>
</reference>
<dbReference type="Proteomes" id="UP000028701">
    <property type="component" value="Unassembled WGS sequence"/>
</dbReference>
<organism evidence="1 2">
    <name type="scientific">Agrobacterium rubi TR3 = NBRC 13261</name>
    <dbReference type="NCBI Taxonomy" id="1368415"/>
    <lineage>
        <taxon>Bacteria</taxon>
        <taxon>Pseudomonadati</taxon>
        <taxon>Pseudomonadota</taxon>
        <taxon>Alphaproteobacteria</taxon>
        <taxon>Hyphomicrobiales</taxon>
        <taxon>Rhizobiaceae</taxon>
        <taxon>Rhizobium/Agrobacterium group</taxon>
        <taxon>Agrobacterium</taxon>
    </lineage>
</organism>
<dbReference type="EMBL" id="BBJU01000013">
    <property type="protein sequence ID" value="GAK70686.1"/>
    <property type="molecule type" value="Genomic_DNA"/>
</dbReference>
<dbReference type="RefSeq" id="WP_045230272.1">
    <property type="nucleotide sequence ID" value="NZ_BBJU01000013.1"/>
</dbReference>
<dbReference type="AlphaFoldDB" id="A0A081CVJ0"/>
<protein>
    <submittedName>
        <fullName evidence="1">Uncharacterized protein</fullName>
    </submittedName>
</protein>
<comment type="caution">
    <text evidence="1">The sequence shown here is derived from an EMBL/GenBank/DDBJ whole genome shotgun (WGS) entry which is preliminary data.</text>
</comment>
<evidence type="ECO:0000313" key="2">
    <source>
        <dbReference type="Proteomes" id="UP000028701"/>
    </source>
</evidence>
<sequence length="90" mass="10247">MIQKRYSFRRVAEIDSVGNARDDEAGHDSFKFFRQGTRNLEIVMGRRRSSDHMLQLASFEFLRGLGDGHEIGLQSLGLVATFEAKMGNRL</sequence>
<accession>A0A081CVJ0</accession>
<evidence type="ECO:0000313" key="1">
    <source>
        <dbReference type="EMBL" id="GAK70686.1"/>
    </source>
</evidence>